<sequence>MFKKKKNQNPFLFLFIFLIISNQFITSAFGQETTSSSGVAENEECDDDLGCGKDASRLLLSFVIVVFIGIIVVFIVVRVNFHYIPESLAVVFYGVIIGLIIRFSNLSLFDHLATYNANKFFLFILPFIIFETGYTLTKYEFFKNIRVIIILATVGCFISFIGTGLGIHLLGKTSASAPLTMLDSLIVGAVTCATDPVATLAIFKALDVEPTLYMIVLGESILNDAVGVILYEAVIGYTIKEVWKPILLFITMFIGSIVLGIVIALVLAILLKYIDFGKFPALETIFILIFSYLSYLIADSIYLSGILSSFFCGITTSQYVYKSLSSDTKKSVSQLFKLISFVGETIVFIYIGITLPNHNFNFDIRLFIWTFILLIVTRAISVFPAFFLFSNKVSKPIQVVIWLSGLRGAISFSLMSQSEINEANNPSLVKTDILLSVISTLFIFGFATYPLLKLLKIQLNQSDQTLESITRNENYQQPKFHFISSLFRKTDLKLTNFFSRDTPPEKKNSIKQSQQPQTSSKPKSKLKPQPSYESISKLMKKDKRNKGDIEMNEFNTDTENDNNAIVNNNNNNNNNKNKTNNDNCDSSKELLFEMDDLDDPLTENYIAKSSPQFIVQLIYYQPDNVNPELTKVDKDDSSGNSSLLSCVGYYFLILCFLLKIIDNNKTTSKINNNNNNILIYIYI</sequence>
<dbReference type="GO" id="GO:0098719">
    <property type="term" value="P:sodium ion import across plasma membrane"/>
    <property type="evidence" value="ECO:0000318"/>
    <property type="project" value="GO_Central"/>
</dbReference>
<feature type="transmembrane region" description="Helical" evidence="11">
    <location>
        <begin position="367"/>
        <end position="389"/>
    </location>
</feature>
<keyword evidence="5" id="KW-0915">Sodium</keyword>
<dbReference type="EMBL" id="GL871464">
    <property type="protein sequence ID" value="EGC29218.1"/>
    <property type="molecule type" value="Genomic_DNA"/>
</dbReference>
<evidence type="ECO:0000259" key="13">
    <source>
        <dbReference type="Pfam" id="PF00999"/>
    </source>
</evidence>
<feature type="transmembrane region" description="Helical" evidence="11">
    <location>
        <begin position="285"/>
        <end position="314"/>
    </location>
</feature>
<evidence type="ECO:0000256" key="3">
    <source>
        <dbReference type="ARBA" id="ARBA00022692"/>
    </source>
</evidence>
<feature type="domain" description="Cation/H+ exchanger transmembrane" evidence="13">
    <location>
        <begin position="71"/>
        <end position="453"/>
    </location>
</feature>
<feature type="signal peptide" evidence="12">
    <location>
        <begin position="1"/>
        <end position="30"/>
    </location>
</feature>
<keyword evidence="2 9" id="KW-0813">Transport</keyword>
<dbReference type="Proteomes" id="UP000001064">
    <property type="component" value="Unassembled WGS sequence"/>
</dbReference>
<feature type="transmembrane region" description="Helical" evidence="11">
    <location>
        <begin position="641"/>
        <end position="661"/>
    </location>
</feature>
<comment type="subcellular location">
    <subcellularLocation>
        <location evidence="1">Membrane</location>
        <topology evidence="1">Multi-pass membrane protein</topology>
    </subcellularLocation>
</comment>
<organism evidence="14 15">
    <name type="scientific">Dictyostelium purpureum</name>
    <name type="common">Slime mold</name>
    <dbReference type="NCBI Taxonomy" id="5786"/>
    <lineage>
        <taxon>Eukaryota</taxon>
        <taxon>Amoebozoa</taxon>
        <taxon>Evosea</taxon>
        <taxon>Eumycetozoa</taxon>
        <taxon>Dictyostelia</taxon>
        <taxon>Dictyosteliales</taxon>
        <taxon>Dictyosteliaceae</taxon>
        <taxon>Dictyostelium</taxon>
    </lineage>
</organism>
<name>F1A3L1_DICPU</name>
<dbReference type="NCBIfam" id="TIGR00840">
    <property type="entry name" value="b_cpa1"/>
    <property type="match status" value="1"/>
</dbReference>
<feature type="region of interest" description="Disordered" evidence="10">
    <location>
        <begin position="497"/>
        <end position="584"/>
    </location>
</feature>
<dbReference type="PANTHER" id="PTHR10110:SF187">
    <property type="entry name" value="SODIUM_HYDROGEN EXCHANGER"/>
    <property type="match status" value="1"/>
</dbReference>
<dbReference type="STRING" id="5786.F1A3L1"/>
<comment type="similarity">
    <text evidence="9">Belongs to the monovalent cation:proton antiporter 1 (CPA1) transporter (TC 2.A.36) family.</text>
</comment>
<evidence type="ECO:0000256" key="12">
    <source>
        <dbReference type="SAM" id="SignalP"/>
    </source>
</evidence>
<dbReference type="GO" id="GO:0005886">
    <property type="term" value="C:plasma membrane"/>
    <property type="evidence" value="ECO:0000318"/>
    <property type="project" value="GO_Central"/>
</dbReference>
<dbReference type="PANTHER" id="PTHR10110">
    <property type="entry name" value="SODIUM/HYDROGEN EXCHANGER"/>
    <property type="match status" value="1"/>
</dbReference>
<dbReference type="RefSeq" id="XP_003294254.1">
    <property type="nucleotide sequence ID" value="XM_003294206.1"/>
</dbReference>
<dbReference type="OrthoDB" id="196264at2759"/>
<evidence type="ECO:0000256" key="4">
    <source>
        <dbReference type="ARBA" id="ARBA00022989"/>
    </source>
</evidence>
<dbReference type="AlphaFoldDB" id="F1A3L1"/>
<accession>F1A3L1</accession>
<dbReference type="InterPro" id="IPR018422">
    <property type="entry name" value="Cation/H_exchanger_CPA1"/>
</dbReference>
<keyword evidence="6 9" id="KW-0406">Ion transport</keyword>
<feature type="transmembrane region" description="Helical" evidence="11">
    <location>
        <begin position="148"/>
        <end position="171"/>
    </location>
</feature>
<evidence type="ECO:0000256" key="11">
    <source>
        <dbReference type="SAM" id="Phobius"/>
    </source>
</evidence>
<evidence type="ECO:0000313" key="14">
    <source>
        <dbReference type="EMBL" id="EGC29218.1"/>
    </source>
</evidence>
<dbReference type="KEGG" id="dpp:DICPUDRAFT_84741"/>
<feature type="transmembrane region" description="Helical" evidence="11">
    <location>
        <begin position="88"/>
        <end position="108"/>
    </location>
</feature>
<feature type="transmembrane region" description="Helical" evidence="11">
    <location>
        <begin position="396"/>
        <end position="413"/>
    </location>
</feature>
<evidence type="ECO:0000256" key="8">
    <source>
        <dbReference type="ARBA" id="ARBA00023201"/>
    </source>
</evidence>
<dbReference type="GO" id="GO:0015386">
    <property type="term" value="F:potassium:proton antiporter activity"/>
    <property type="evidence" value="ECO:0000318"/>
    <property type="project" value="GO_Central"/>
</dbReference>
<evidence type="ECO:0000256" key="9">
    <source>
        <dbReference type="RuleBase" id="RU003722"/>
    </source>
</evidence>
<feature type="transmembrane region" description="Helical" evidence="11">
    <location>
        <begin position="120"/>
        <end position="136"/>
    </location>
</feature>
<dbReference type="InParanoid" id="F1A3L1"/>
<dbReference type="Gene3D" id="6.10.140.1330">
    <property type="match status" value="1"/>
</dbReference>
<dbReference type="VEuPathDB" id="AmoebaDB:DICPUDRAFT_84741"/>
<dbReference type="GO" id="GO:0015385">
    <property type="term" value="F:sodium:proton antiporter activity"/>
    <property type="evidence" value="ECO:0000318"/>
    <property type="project" value="GO_Central"/>
</dbReference>
<keyword evidence="3 9" id="KW-0812">Transmembrane</keyword>
<feature type="chain" id="PRO_5003263064" description="Sodium/hydrogen exchanger" evidence="12">
    <location>
        <begin position="31"/>
        <end position="683"/>
    </location>
</feature>
<evidence type="ECO:0000313" key="15">
    <source>
        <dbReference type="Proteomes" id="UP000001064"/>
    </source>
</evidence>
<gene>
    <name evidence="14" type="ORF">DICPUDRAFT_84741</name>
</gene>
<keyword evidence="8 9" id="KW-0739">Sodium transport</keyword>
<dbReference type="GO" id="GO:0051453">
    <property type="term" value="P:regulation of intracellular pH"/>
    <property type="evidence" value="ECO:0000318"/>
    <property type="project" value="GO_Central"/>
</dbReference>
<evidence type="ECO:0000256" key="5">
    <source>
        <dbReference type="ARBA" id="ARBA00023053"/>
    </source>
</evidence>
<feature type="transmembrane region" description="Helical" evidence="11">
    <location>
        <begin position="335"/>
        <end position="355"/>
    </location>
</feature>
<keyword evidence="9" id="KW-0050">Antiport</keyword>
<dbReference type="GO" id="GO:0071805">
    <property type="term" value="P:potassium ion transmembrane transport"/>
    <property type="evidence" value="ECO:0000318"/>
    <property type="project" value="GO_Central"/>
</dbReference>
<feature type="compositionally biased region" description="Low complexity" evidence="10">
    <location>
        <begin position="511"/>
        <end position="531"/>
    </location>
</feature>
<evidence type="ECO:0000256" key="1">
    <source>
        <dbReference type="ARBA" id="ARBA00004141"/>
    </source>
</evidence>
<keyword evidence="4 11" id="KW-1133">Transmembrane helix</keyword>
<feature type="compositionally biased region" description="Low complexity" evidence="10">
    <location>
        <begin position="552"/>
        <end position="583"/>
    </location>
</feature>
<evidence type="ECO:0000256" key="6">
    <source>
        <dbReference type="ARBA" id="ARBA00023065"/>
    </source>
</evidence>
<reference evidence="15" key="1">
    <citation type="journal article" date="2011" name="Genome Biol.">
        <title>Comparative genomics of the social amoebae Dictyostelium discoideum and Dictyostelium purpureum.</title>
        <authorList>
            <consortium name="US DOE Joint Genome Institute (JGI-PGF)"/>
            <person name="Sucgang R."/>
            <person name="Kuo A."/>
            <person name="Tian X."/>
            <person name="Salerno W."/>
            <person name="Parikh A."/>
            <person name="Feasley C.L."/>
            <person name="Dalin E."/>
            <person name="Tu H."/>
            <person name="Huang E."/>
            <person name="Barry K."/>
            <person name="Lindquist E."/>
            <person name="Shapiro H."/>
            <person name="Bruce D."/>
            <person name="Schmutz J."/>
            <person name="Salamov A."/>
            <person name="Fey P."/>
            <person name="Gaudet P."/>
            <person name="Anjard C."/>
            <person name="Babu M.M."/>
            <person name="Basu S."/>
            <person name="Bushmanova Y."/>
            <person name="van der Wel H."/>
            <person name="Katoh-Kurasawa M."/>
            <person name="Dinh C."/>
            <person name="Coutinho P.M."/>
            <person name="Saito T."/>
            <person name="Elias M."/>
            <person name="Schaap P."/>
            <person name="Kay R.R."/>
            <person name="Henrissat B."/>
            <person name="Eichinger L."/>
            <person name="Rivero F."/>
            <person name="Putnam N.H."/>
            <person name="West C.M."/>
            <person name="Loomis W.F."/>
            <person name="Chisholm R.L."/>
            <person name="Shaulsky G."/>
            <person name="Strassmann J.E."/>
            <person name="Queller D.C."/>
            <person name="Kuspa A."/>
            <person name="Grigoriev I.V."/>
        </authorList>
    </citation>
    <scope>NUCLEOTIDE SEQUENCE [LARGE SCALE GENOMIC DNA]</scope>
    <source>
        <strain evidence="15">QSDP1</strain>
    </source>
</reference>
<dbReference type="PRINTS" id="PR01084">
    <property type="entry name" value="NAHEXCHNGR"/>
</dbReference>
<evidence type="ECO:0000256" key="10">
    <source>
        <dbReference type="SAM" id="MobiDB-lite"/>
    </source>
</evidence>
<dbReference type="FunCoup" id="F1A3L1">
    <property type="interactions" value="50"/>
</dbReference>
<dbReference type="Pfam" id="PF00999">
    <property type="entry name" value="Na_H_Exchanger"/>
    <property type="match status" value="1"/>
</dbReference>
<dbReference type="InterPro" id="IPR006153">
    <property type="entry name" value="Cation/H_exchanger_TM"/>
</dbReference>
<protein>
    <recommendedName>
        <fullName evidence="9">Sodium/hydrogen exchanger</fullName>
    </recommendedName>
</protein>
<keyword evidence="12" id="KW-0732">Signal</keyword>
<evidence type="ECO:0000256" key="2">
    <source>
        <dbReference type="ARBA" id="ARBA00022448"/>
    </source>
</evidence>
<dbReference type="eggNOG" id="KOG1965">
    <property type="taxonomic scope" value="Eukaryota"/>
</dbReference>
<dbReference type="InterPro" id="IPR004709">
    <property type="entry name" value="NaH_exchanger"/>
</dbReference>
<feature type="transmembrane region" description="Helical" evidence="11">
    <location>
        <begin position="58"/>
        <end position="81"/>
    </location>
</feature>
<evidence type="ECO:0000256" key="7">
    <source>
        <dbReference type="ARBA" id="ARBA00023136"/>
    </source>
</evidence>
<feature type="transmembrane region" description="Helical" evidence="11">
    <location>
        <begin position="246"/>
        <end position="273"/>
    </location>
</feature>
<keyword evidence="15" id="KW-1185">Reference proteome</keyword>
<proteinExistence type="inferred from homology"/>
<feature type="transmembrane region" description="Helical" evidence="11">
    <location>
        <begin position="433"/>
        <end position="452"/>
    </location>
</feature>
<keyword evidence="7 11" id="KW-0472">Membrane</keyword>
<dbReference type="GeneID" id="10506333"/>